<accession>A0A0D0DUZ5</accession>
<keyword evidence="4" id="KW-1185">Reference proteome</keyword>
<feature type="compositionally biased region" description="Basic and acidic residues" evidence="2">
    <location>
        <begin position="35"/>
        <end position="44"/>
    </location>
</feature>
<feature type="compositionally biased region" description="Polar residues" evidence="2">
    <location>
        <begin position="124"/>
        <end position="134"/>
    </location>
</feature>
<evidence type="ECO:0000313" key="4">
    <source>
        <dbReference type="Proteomes" id="UP000054538"/>
    </source>
</evidence>
<feature type="non-terminal residue" evidence="3">
    <location>
        <position position="1"/>
    </location>
</feature>
<feature type="region of interest" description="Disordered" evidence="2">
    <location>
        <begin position="83"/>
        <end position="160"/>
    </location>
</feature>
<proteinExistence type="predicted"/>
<keyword evidence="1" id="KW-0175">Coiled coil</keyword>
<evidence type="ECO:0000256" key="1">
    <source>
        <dbReference type="SAM" id="Coils"/>
    </source>
</evidence>
<dbReference type="EMBL" id="KN825211">
    <property type="protein sequence ID" value="KIK93126.1"/>
    <property type="molecule type" value="Genomic_DNA"/>
</dbReference>
<reference evidence="4" key="2">
    <citation type="submission" date="2015-01" db="EMBL/GenBank/DDBJ databases">
        <title>Evolutionary Origins and Diversification of the Mycorrhizal Mutualists.</title>
        <authorList>
            <consortium name="DOE Joint Genome Institute"/>
            <consortium name="Mycorrhizal Genomics Consortium"/>
            <person name="Kohler A."/>
            <person name="Kuo A."/>
            <person name="Nagy L.G."/>
            <person name="Floudas D."/>
            <person name="Copeland A."/>
            <person name="Barry K.W."/>
            <person name="Cichocki N."/>
            <person name="Veneault-Fourrey C."/>
            <person name="LaButti K."/>
            <person name="Lindquist E.A."/>
            <person name="Lipzen A."/>
            <person name="Lundell T."/>
            <person name="Morin E."/>
            <person name="Murat C."/>
            <person name="Riley R."/>
            <person name="Ohm R."/>
            <person name="Sun H."/>
            <person name="Tunlid A."/>
            <person name="Henrissat B."/>
            <person name="Grigoriev I.V."/>
            <person name="Hibbett D.S."/>
            <person name="Martin F."/>
        </authorList>
    </citation>
    <scope>NUCLEOTIDE SEQUENCE [LARGE SCALE GENOMIC DNA]</scope>
    <source>
        <strain evidence="4">Ve08.2h10</strain>
    </source>
</reference>
<dbReference type="OrthoDB" id="10542634at2759"/>
<protein>
    <submittedName>
        <fullName evidence="3">Uncharacterized protein</fullName>
    </submittedName>
</protein>
<dbReference type="InParanoid" id="A0A0D0DUZ5"/>
<dbReference type="AlphaFoldDB" id="A0A0D0DUZ5"/>
<sequence length="338" mass="37862">ASAVSPALGEPNFHRAMLELREQFEELRRCLDDLKQKGEEREGPNKNVHTGVQEPYKSRPQAHASTEYPITAHCTPAITNDADFPFQSGSSSVGAGPSSRSYTGPFTLQTAPSTSFNDPPDGRPSSSMQYNSDLVQEEEQANENRTNTTLNDPTSYAAHPQIDPHNGDIKAGPSPAPTAADVVDLQRLILQLQEQNEQFRQQLDDSKQKAEAERYILEKEVAELRSFSHVSHTPQEHHLSTGTDHPLTIYCTQPSCCNSIAGAFTHLPGPSTISKLHPEGHRSSSAPHTQDFNISRTFTDYTKYQILLFRIFRMRIFEMSGINFKFSLPFWHFMAMKM</sequence>
<evidence type="ECO:0000256" key="2">
    <source>
        <dbReference type="SAM" id="MobiDB-lite"/>
    </source>
</evidence>
<dbReference type="HOGENOM" id="CLU_822727_0_0_1"/>
<evidence type="ECO:0000313" key="3">
    <source>
        <dbReference type="EMBL" id="KIK93126.1"/>
    </source>
</evidence>
<feature type="compositionally biased region" description="Polar residues" evidence="2">
    <location>
        <begin position="102"/>
        <end position="117"/>
    </location>
</feature>
<gene>
    <name evidence="3" type="ORF">PAXRUDRAFT_145732</name>
</gene>
<feature type="compositionally biased region" description="Low complexity" evidence="2">
    <location>
        <begin position="88"/>
        <end position="101"/>
    </location>
</feature>
<feature type="coiled-coil region" evidence="1">
    <location>
        <begin position="182"/>
        <end position="220"/>
    </location>
</feature>
<reference evidence="3 4" key="1">
    <citation type="submission" date="2014-04" db="EMBL/GenBank/DDBJ databases">
        <authorList>
            <consortium name="DOE Joint Genome Institute"/>
            <person name="Kuo A."/>
            <person name="Kohler A."/>
            <person name="Jargeat P."/>
            <person name="Nagy L.G."/>
            <person name="Floudas D."/>
            <person name="Copeland A."/>
            <person name="Barry K.W."/>
            <person name="Cichocki N."/>
            <person name="Veneault-Fourrey C."/>
            <person name="LaButti K."/>
            <person name="Lindquist E.A."/>
            <person name="Lipzen A."/>
            <person name="Lundell T."/>
            <person name="Morin E."/>
            <person name="Murat C."/>
            <person name="Sun H."/>
            <person name="Tunlid A."/>
            <person name="Henrissat B."/>
            <person name="Grigoriev I.V."/>
            <person name="Hibbett D.S."/>
            <person name="Martin F."/>
            <person name="Nordberg H.P."/>
            <person name="Cantor M.N."/>
            <person name="Hua S.X."/>
        </authorList>
    </citation>
    <scope>NUCLEOTIDE SEQUENCE [LARGE SCALE GENOMIC DNA]</scope>
    <source>
        <strain evidence="3 4">Ve08.2h10</strain>
    </source>
</reference>
<name>A0A0D0DUZ5_9AGAM</name>
<feature type="compositionally biased region" description="Polar residues" evidence="2">
    <location>
        <begin position="143"/>
        <end position="154"/>
    </location>
</feature>
<dbReference type="Proteomes" id="UP000054538">
    <property type="component" value="Unassembled WGS sequence"/>
</dbReference>
<feature type="region of interest" description="Disordered" evidence="2">
    <location>
        <begin position="35"/>
        <end position="65"/>
    </location>
</feature>
<organism evidence="3 4">
    <name type="scientific">Paxillus rubicundulus Ve08.2h10</name>
    <dbReference type="NCBI Taxonomy" id="930991"/>
    <lineage>
        <taxon>Eukaryota</taxon>
        <taxon>Fungi</taxon>
        <taxon>Dikarya</taxon>
        <taxon>Basidiomycota</taxon>
        <taxon>Agaricomycotina</taxon>
        <taxon>Agaricomycetes</taxon>
        <taxon>Agaricomycetidae</taxon>
        <taxon>Boletales</taxon>
        <taxon>Paxilineae</taxon>
        <taxon>Paxillaceae</taxon>
        <taxon>Paxillus</taxon>
    </lineage>
</organism>